<evidence type="ECO:0000313" key="4">
    <source>
        <dbReference type="Proteomes" id="UP000886881"/>
    </source>
</evidence>
<feature type="domain" description="LysM" evidence="2">
    <location>
        <begin position="319"/>
        <end position="363"/>
    </location>
</feature>
<dbReference type="CDD" id="cd12797">
    <property type="entry name" value="M23_peptidase"/>
    <property type="match status" value="1"/>
</dbReference>
<dbReference type="SUPFAM" id="SSF51261">
    <property type="entry name" value="Duplicated hybrid motif"/>
    <property type="match status" value="1"/>
</dbReference>
<dbReference type="SUPFAM" id="SSF54106">
    <property type="entry name" value="LysM domain"/>
    <property type="match status" value="1"/>
</dbReference>
<evidence type="ECO:0000256" key="1">
    <source>
        <dbReference type="SAM" id="SignalP"/>
    </source>
</evidence>
<dbReference type="InterPro" id="IPR011055">
    <property type="entry name" value="Dup_hybrid_motif"/>
</dbReference>
<feature type="chain" id="PRO_5039652653" evidence="1">
    <location>
        <begin position="24"/>
        <end position="364"/>
    </location>
</feature>
<organism evidence="3 4">
    <name type="scientific">Candidatus Cryptobacteroides merdipullorum</name>
    <dbReference type="NCBI Taxonomy" id="2840771"/>
    <lineage>
        <taxon>Bacteria</taxon>
        <taxon>Pseudomonadati</taxon>
        <taxon>Bacteroidota</taxon>
        <taxon>Bacteroidia</taxon>
        <taxon>Bacteroidales</taxon>
        <taxon>Candidatus Cryptobacteroides</taxon>
    </lineage>
</organism>
<dbReference type="Gene3D" id="2.70.70.10">
    <property type="entry name" value="Glucose Permease (Domain IIA)"/>
    <property type="match status" value="1"/>
</dbReference>
<dbReference type="InterPro" id="IPR036779">
    <property type="entry name" value="LysM_dom_sf"/>
</dbReference>
<protein>
    <submittedName>
        <fullName evidence="3">Peptidoglycan DD-metalloendopeptidase family protein</fullName>
    </submittedName>
</protein>
<proteinExistence type="predicted"/>
<dbReference type="PROSITE" id="PS51782">
    <property type="entry name" value="LYSM"/>
    <property type="match status" value="1"/>
</dbReference>
<dbReference type="EMBL" id="DVLC01000127">
    <property type="protein sequence ID" value="HIT47590.1"/>
    <property type="molecule type" value="Genomic_DNA"/>
</dbReference>
<evidence type="ECO:0000259" key="2">
    <source>
        <dbReference type="PROSITE" id="PS51782"/>
    </source>
</evidence>
<dbReference type="InterPro" id="IPR018392">
    <property type="entry name" value="LysM"/>
</dbReference>
<comment type="caution">
    <text evidence="3">The sequence shown here is derived from an EMBL/GenBank/DDBJ whole genome shotgun (WGS) entry which is preliminary data.</text>
</comment>
<dbReference type="GO" id="GO:0004222">
    <property type="term" value="F:metalloendopeptidase activity"/>
    <property type="evidence" value="ECO:0007669"/>
    <property type="project" value="TreeGrafter"/>
</dbReference>
<dbReference type="Pfam" id="PF01551">
    <property type="entry name" value="Peptidase_M23"/>
    <property type="match status" value="1"/>
</dbReference>
<dbReference type="InterPro" id="IPR050570">
    <property type="entry name" value="Cell_wall_metabolism_enzyme"/>
</dbReference>
<keyword evidence="1" id="KW-0732">Signal</keyword>
<reference evidence="3" key="1">
    <citation type="submission" date="2020-10" db="EMBL/GenBank/DDBJ databases">
        <authorList>
            <person name="Gilroy R."/>
        </authorList>
    </citation>
    <scope>NUCLEOTIDE SEQUENCE</scope>
    <source>
        <strain evidence="3">ChiHecec2B26-709</strain>
    </source>
</reference>
<evidence type="ECO:0000313" key="3">
    <source>
        <dbReference type="EMBL" id="HIT47590.1"/>
    </source>
</evidence>
<name>A0A9D1KJA3_9BACT</name>
<reference evidence="3" key="2">
    <citation type="journal article" date="2021" name="PeerJ">
        <title>Extensive microbial diversity within the chicken gut microbiome revealed by metagenomics and culture.</title>
        <authorList>
            <person name="Gilroy R."/>
            <person name="Ravi A."/>
            <person name="Getino M."/>
            <person name="Pursley I."/>
            <person name="Horton D.L."/>
            <person name="Alikhan N.F."/>
            <person name="Baker D."/>
            <person name="Gharbi K."/>
            <person name="Hall N."/>
            <person name="Watson M."/>
            <person name="Adriaenssens E.M."/>
            <person name="Foster-Nyarko E."/>
            <person name="Jarju S."/>
            <person name="Secka A."/>
            <person name="Antonio M."/>
            <person name="Oren A."/>
            <person name="Chaudhuri R.R."/>
            <person name="La Ragione R."/>
            <person name="Hildebrand F."/>
            <person name="Pallen M.J."/>
        </authorList>
    </citation>
    <scope>NUCLEOTIDE SEQUENCE</scope>
    <source>
        <strain evidence="3">ChiHecec2B26-709</strain>
    </source>
</reference>
<dbReference type="Gene3D" id="3.10.350.10">
    <property type="entry name" value="LysM domain"/>
    <property type="match status" value="1"/>
</dbReference>
<dbReference type="AlphaFoldDB" id="A0A9D1KJA3"/>
<dbReference type="SMART" id="SM00257">
    <property type="entry name" value="LysM"/>
    <property type="match status" value="1"/>
</dbReference>
<dbReference type="Proteomes" id="UP000886881">
    <property type="component" value="Unassembled WGS sequence"/>
</dbReference>
<gene>
    <name evidence="3" type="ORF">IAC35_07010</name>
</gene>
<dbReference type="PANTHER" id="PTHR21666:SF270">
    <property type="entry name" value="MUREIN HYDROLASE ACTIVATOR ENVC"/>
    <property type="match status" value="1"/>
</dbReference>
<sequence length="364" mass="40617">MKVFFTLAACCAVSGLTCPGLHAEQPENRHDLPSSFEGTERIEIPDIPPVSKTLVPEDFVSEPVFFKSGEGVGVDTLDIGDGFLQIVLRDDHTWYYTKNFSKMAATDIFTEHWVETSVNPYTDIRETDLPYRSSICLVDSVSSFVCPYVTRVYSKFGYRHGRRHQGVDLPLAMGTPVKAAFDGRVRLSSYVSGYGNLVIIRHENGLETFYGHLSKRLVKAGDWISAGQEIGLGGSTGRSSGPHLHFETRYLGYAFDPQRIFDFETGELRANVLVLRRSHLDPASRYVPTSIDEEEDVYATDEQIIAEEMRIAAEKAAMKWHTVRSGDTVSGIAAKYGKSQRQIVSLNPGLNANRIRIGQKIRVN</sequence>
<dbReference type="CDD" id="cd00118">
    <property type="entry name" value="LysM"/>
    <property type="match status" value="1"/>
</dbReference>
<feature type="signal peptide" evidence="1">
    <location>
        <begin position="1"/>
        <end position="23"/>
    </location>
</feature>
<dbReference type="PANTHER" id="PTHR21666">
    <property type="entry name" value="PEPTIDASE-RELATED"/>
    <property type="match status" value="1"/>
</dbReference>
<accession>A0A9D1KJA3</accession>
<dbReference type="InterPro" id="IPR016047">
    <property type="entry name" value="M23ase_b-sheet_dom"/>
</dbReference>
<dbReference type="Pfam" id="PF01476">
    <property type="entry name" value="LysM"/>
    <property type="match status" value="1"/>
</dbReference>